<organism evidence="2 3">
    <name type="scientific">Geosporobacter ferrireducens</name>
    <dbReference type="NCBI Taxonomy" id="1424294"/>
    <lineage>
        <taxon>Bacteria</taxon>
        <taxon>Bacillati</taxon>
        <taxon>Bacillota</taxon>
        <taxon>Clostridia</taxon>
        <taxon>Peptostreptococcales</taxon>
        <taxon>Thermotaleaceae</taxon>
        <taxon>Geosporobacter</taxon>
    </lineage>
</organism>
<feature type="transmembrane region" description="Helical" evidence="1">
    <location>
        <begin position="7"/>
        <end position="32"/>
    </location>
</feature>
<dbReference type="AlphaFoldDB" id="A0A1D8GHS1"/>
<evidence type="ECO:0000313" key="2">
    <source>
        <dbReference type="EMBL" id="AOT70473.1"/>
    </source>
</evidence>
<dbReference type="OrthoDB" id="9886273at2"/>
<reference evidence="2 3" key="1">
    <citation type="submission" date="2016-09" db="EMBL/GenBank/DDBJ databases">
        <title>Genomic analysis reveals versatility of anaerobic energy metabolism of Geosporobacter ferrireducens IRF9 of phylum Firmicutes.</title>
        <authorList>
            <person name="Kim S.-J."/>
        </authorList>
    </citation>
    <scope>NUCLEOTIDE SEQUENCE [LARGE SCALE GENOMIC DNA]</scope>
    <source>
        <strain evidence="2 3">IRF9</strain>
    </source>
</reference>
<dbReference type="KEGG" id="gfe:Gferi_13340"/>
<dbReference type="EMBL" id="CP017269">
    <property type="protein sequence ID" value="AOT70473.1"/>
    <property type="molecule type" value="Genomic_DNA"/>
</dbReference>
<protein>
    <submittedName>
        <fullName evidence="2">Uncharacterized protein</fullName>
    </submittedName>
</protein>
<keyword evidence="1" id="KW-0472">Membrane</keyword>
<dbReference type="STRING" id="1424294.Gferi_13340"/>
<proteinExistence type="predicted"/>
<keyword evidence="1" id="KW-0812">Transmembrane</keyword>
<feature type="transmembrane region" description="Helical" evidence="1">
    <location>
        <begin position="52"/>
        <end position="71"/>
    </location>
</feature>
<dbReference type="RefSeq" id="WP_069977259.1">
    <property type="nucleotide sequence ID" value="NZ_CP017269.1"/>
</dbReference>
<evidence type="ECO:0000256" key="1">
    <source>
        <dbReference type="SAM" id="Phobius"/>
    </source>
</evidence>
<accession>A0A1D8GHS1</accession>
<dbReference type="Proteomes" id="UP000095743">
    <property type="component" value="Chromosome"/>
</dbReference>
<gene>
    <name evidence="2" type="ORF">Gferi_13340</name>
</gene>
<name>A0A1D8GHS1_9FIRM</name>
<sequence length="78" mass="9066">MKRVISFIATFLVAYVIIGFLSTFFLSVKFAADATVWDMLKTKFYMALKYGWIFKIILAGAYAIIVNQYIYGRNENFK</sequence>
<keyword evidence="3" id="KW-1185">Reference proteome</keyword>
<keyword evidence="1" id="KW-1133">Transmembrane helix</keyword>
<evidence type="ECO:0000313" key="3">
    <source>
        <dbReference type="Proteomes" id="UP000095743"/>
    </source>
</evidence>